<dbReference type="EC" id="2.7.11.32" evidence="5"/>
<keyword evidence="7" id="KW-1185">Reference proteome</keyword>
<dbReference type="STRING" id="29542.A6070_03125"/>
<sequence length="268" mass="30274">MTTPQVIYLMSDATGETAEKIVNAVLTQFRDKPVRLRRISNVRNETAVLQGIGEVMQHKGMVVYTVVNRALAQFIQETCENRGILAFDLVTPLLSQFSKFFGRSPGQTPGLLHDMDDDYFRRIEAVEFTVKHDDGQEVRHLLQADIVLVGVSRTSKTPLSTYLAHLGWKVANVPLVLGIEPPKELFQVDPKRVVGLYIDPQRLVELRVARLKHLGQDPRAAYADLGEIEEEIRYAKILFRRQGWPTVNVSGKALEETANEVLVKMNLK</sequence>
<gene>
    <name evidence="6" type="ORF">A7E75_09150</name>
</gene>
<dbReference type="Proteomes" id="UP000182264">
    <property type="component" value="Chromosome"/>
</dbReference>
<dbReference type="RefSeq" id="WP_072287017.1">
    <property type="nucleotide sequence ID" value="NZ_CP015455.1"/>
</dbReference>
<evidence type="ECO:0000256" key="1">
    <source>
        <dbReference type="ARBA" id="ARBA00022527"/>
    </source>
</evidence>
<keyword evidence="3 5" id="KW-0547">Nucleotide-binding</keyword>
<name>A0A1L3GHM5_SYNAC</name>
<dbReference type="EMBL" id="CP015518">
    <property type="protein sequence ID" value="APG25168.1"/>
    <property type="molecule type" value="Genomic_DNA"/>
</dbReference>
<dbReference type="KEGG" id="pace:A6070_03125"/>
<dbReference type="PANTHER" id="PTHR31756:SF3">
    <property type="entry name" value="PYRUVATE, PHOSPHATE DIKINASE REGULATORY PROTEIN 1, CHLOROPLASTIC"/>
    <property type="match status" value="1"/>
</dbReference>
<evidence type="ECO:0000256" key="3">
    <source>
        <dbReference type="ARBA" id="ARBA00022741"/>
    </source>
</evidence>
<dbReference type="InterPro" id="IPR026565">
    <property type="entry name" value="PPDK_reg"/>
</dbReference>
<comment type="function">
    <text evidence="5">Bifunctional serine/threonine kinase and phosphorylase involved in the regulation of the pyruvate, phosphate dikinase (PPDK) by catalyzing its phosphorylation/dephosphorylation.</text>
</comment>
<dbReference type="GO" id="GO:0016776">
    <property type="term" value="F:phosphotransferase activity, phosphate group as acceptor"/>
    <property type="evidence" value="ECO:0007669"/>
    <property type="project" value="UniProtKB-UniRule"/>
</dbReference>
<reference evidence="6 7" key="1">
    <citation type="journal article" date="2017" name="Genome Announc.">
        <title>Complete Genome Sequences of Two Acetylene-Fermenting Pelobacter acetylenicus Strains.</title>
        <authorList>
            <person name="Sutton J.M."/>
            <person name="Baesman S.M."/>
            <person name="Fierst J.L."/>
            <person name="Poret-Peterson A.T."/>
            <person name="Oremland R.S."/>
            <person name="Dunlap D.S."/>
            <person name="Akob D.M."/>
        </authorList>
    </citation>
    <scope>NUCLEOTIDE SEQUENCE [LARGE SCALE GENOMIC DNA]</scope>
    <source>
        <strain evidence="6 7">DSM 3247</strain>
    </source>
</reference>
<keyword evidence="1 5" id="KW-0723">Serine/threonine-protein kinase</keyword>
<dbReference type="OrthoDB" id="9782201at2"/>
<dbReference type="GO" id="GO:0005524">
    <property type="term" value="F:ATP binding"/>
    <property type="evidence" value="ECO:0007669"/>
    <property type="project" value="InterPro"/>
</dbReference>
<proteinExistence type="inferred from homology"/>
<accession>A0A1L3GHM5</accession>
<protein>
    <recommendedName>
        <fullName evidence="5">Putative pyruvate, phosphate dikinase regulatory protein</fullName>
        <shortName evidence="5">PPDK regulatory protein</shortName>
        <ecNumber evidence="5">2.7.11.32</ecNumber>
        <ecNumber evidence="5">2.7.4.27</ecNumber>
    </recommendedName>
</protein>
<evidence type="ECO:0000256" key="5">
    <source>
        <dbReference type="HAMAP-Rule" id="MF_00921"/>
    </source>
</evidence>
<evidence type="ECO:0000256" key="4">
    <source>
        <dbReference type="ARBA" id="ARBA00022777"/>
    </source>
</evidence>
<organism evidence="6 7">
    <name type="scientific">Syntrophotalea acetylenica</name>
    <name type="common">Pelobacter acetylenicus</name>
    <dbReference type="NCBI Taxonomy" id="29542"/>
    <lineage>
        <taxon>Bacteria</taxon>
        <taxon>Pseudomonadati</taxon>
        <taxon>Thermodesulfobacteriota</taxon>
        <taxon>Desulfuromonadia</taxon>
        <taxon>Desulfuromonadales</taxon>
        <taxon>Syntrophotaleaceae</taxon>
        <taxon>Syntrophotalea</taxon>
    </lineage>
</organism>
<dbReference type="PANTHER" id="PTHR31756">
    <property type="entry name" value="PYRUVATE, PHOSPHATE DIKINASE REGULATORY PROTEIN 1, CHLOROPLASTIC"/>
    <property type="match status" value="1"/>
</dbReference>
<comment type="catalytic activity">
    <reaction evidence="5">
        <text>N(tele)-phospho-L-histidyl/L-threonyl-[pyruvate, phosphate dikinase] + ADP = N(tele)-phospho-L-histidyl/O-phospho-L-threonyl-[pyruvate, phosphate dikinase] + AMP + H(+)</text>
        <dbReference type="Rhea" id="RHEA:43692"/>
        <dbReference type="Rhea" id="RHEA-COMP:10650"/>
        <dbReference type="Rhea" id="RHEA-COMP:10651"/>
        <dbReference type="ChEBI" id="CHEBI:15378"/>
        <dbReference type="ChEBI" id="CHEBI:30013"/>
        <dbReference type="ChEBI" id="CHEBI:61977"/>
        <dbReference type="ChEBI" id="CHEBI:83586"/>
        <dbReference type="ChEBI" id="CHEBI:456215"/>
        <dbReference type="ChEBI" id="CHEBI:456216"/>
        <dbReference type="EC" id="2.7.11.32"/>
    </reaction>
</comment>
<dbReference type="AlphaFoldDB" id="A0A1L3GHM5"/>
<dbReference type="HAMAP" id="MF_00921">
    <property type="entry name" value="PDRP"/>
    <property type="match status" value="1"/>
</dbReference>
<dbReference type="GO" id="GO:0043531">
    <property type="term" value="F:ADP binding"/>
    <property type="evidence" value="ECO:0007669"/>
    <property type="project" value="UniProtKB-UniRule"/>
</dbReference>
<evidence type="ECO:0000256" key="2">
    <source>
        <dbReference type="ARBA" id="ARBA00022679"/>
    </source>
</evidence>
<keyword evidence="2 5" id="KW-0808">Transferase</keyword>
<dbReference type="Pfam" id="PF03618">
    <property type="entry name" value="Kinase-PPPase"/>
    <property type="match status" value="1"/>
</dbReference>
<keyword evidence="4 5" id="KW-0418">Kinase</keyword>
<dbReference type="NCBIfam" id="NF003742">
    <property type="entry name" value="PRK05339.1"/>
    <property type="match status" value="1"/>
</dbReference>
<comment type="similarity">
    <text evidence="5">Belongs to the pyruvate, phosphate/water dikinase regulatory protein family. PDRP subfamily.</text>
</comment>
<comment type="catalytic activity">
    <reaction evidence="5">
        <text>N(tele)-phospho-L-histidyl/O-phospho-L-threonyl-[pyruvate, phosphate dikinase] + phosphate + H(+) = N(tele)-phospho-L-histidyl/L-threonyl-[pyruvate, phosphate dikinase] + diphosphate</text>
        <dbReference type="Rhea" id="RHEA:43696"/>
        <dbReference type="Rhea" id="RHEA-COMP:10650"/>
        <dbReference type="Rhea" id="RHEA-COMP:10651"/>
        <dbReference type="ChEBI" id="CHEBI:15378"/>
        <dbReference type="ChEBI" id="CHEBI:30013"/>
        <dbReference type="ChEBI" id="CHEBI:33019"/>
        <dbReference type="ChEBI" id="CHEBI:43474"/>
        <dbReference type="ChEBI" id="CHEBI:61977"/>
        <dbReference type="ChEBI" id="CHEBI:83586"/>
        <dbReference type="EC" id="2.7.4.27"/>
    </reaction>
</comment>
<dbReference type="GO" id="GO:0004674">
    <property type="term" value="F:protein serine/threonine kinase activity"/>
    <property type="evidence" value="ECO:0007669"/>
    <property type="project" value="UniProtKB-UniRule"/>
</dbReference>
<evidence type="ECO:0000313" key="6">
    <source>
        <dbReference type="EMBL" id="APG25168.1"/>
    </source>
</evidence>
<feature type="binding site" evidence="5">
    <location>
        <begin position="150"/>
        <end position="157"/>
    </location>
    <ligand>
        <name>ADP</name>
        <dbReference type="ChEBI" id="CHEBI:456216"/>
    </ligand>
</feature>
<keyword evidence="6" id="KW-0670">Pyruvate</keyword>
<dbReference type="InterPro" id="IPR005177">
    <property type="entry name" value="Kinase-pyrophosphorylase"/>
</dbReference>
<dbReference type="EC" id="2.7.4.27" evidence="5"/>
<evidence type="ECO:0000313" key="7">
    <source>
        <dbReference type="Proteomes" id="UP000182264"/>
    </source>
</evidence>